<organism evidence="1 2">
    <name type="scientific">Ilex paraguariensis</name>
    <name type="common">yerba mate</name>
    <dbReference type="NCBI Taxonomy" id="185542"/>
    <lineage>
        <taxon>Eukaryota</taxon>
        <taxon>Viridiplantae</taxon>
        <taxon>Streptophyta</taxon>
        <taxon>Embryophyta</taxon>
        <taxon>Tracheophyta</taxon>
        <taxon>Spermatophyta</taxon>
        <taxon>Magnoliopsida</taxon>
        <taxon>eudicotyledons</taxon>
        <taxon>Gunneridae</taxon>
        <taxon>Pentapetalae</taxon>
        <taxon>asterids</taxon>
        <taxon>campanulids</taxon>
        <taxon>Aquifoliales</taxon>
        <taxon>Aquifoliaceae</taxon>
        <taxon>Ilex</taxon>
    </lineage>
</organism>
<dbReference type="InterPro" id="IPR050843">
    <property type="entry name" value="Glycosyl_Hydrlase_38"/>
</dbReference>
<dbReference type="InterPro" id="IPR011013">
    <property type="entry name" value="Gal_mutarotase_sf_dom"/>
</dbReference>
<keyword evidence="2" id="KW-1185">Reference proteome</keyword>
<protein>
    <submittedName>
        <fullName evidence="1">Uncharacterized protein</fullName>
    </submittedName>
</protein>
<dbReference type="Gene3D" id="2.60.40.1360">
    <property type="match status" value="1"/>
</dbReference>
<evidence type="ECO:0000313" key="2">
    <source>
        <dbReference type="Proteomes" id="UP001642360"/>
    </source>
</evidence>
<dbReference type="Proteomes" id="UP001642360">
    <property type="component" value="Unassembled WGS sequence"/>
</dbReference>
<dbReference type="PANTHER" id="PTHR11607:SF67">
    <property type="entry name" value="ALPHA-MANNOSIDASE"/>
    <property type="match status" value="1"/>
</dbReference>
<name>A0ABC8S7U9_9AQUA</name>
<feature type="non-terminal residue" evidence="1">
    <location>
        <position position="1"/>
    </location>
</feature>
<dbReference type="AlphaFoldDB" id="A0ABC8S7U9"/>
<reference evidence="1 2" key="1">
    <citation type="submission" date="2024-02" db="EMBL/GenBank/DDBJ databases">
        <authorList>
            <person name="Vignale AGUSTIN F."/>
            <person name="Sosa J E."/>
            <person name="Modenutti C."/>
        </authorList>
    </citation>
    <scope>NUCLEOTIDE SEQUENCE [LARGE SCALE GENOMIC DNA]</scope>
</reference>
<dbReference type="EMBL" id="CAUOFW020002364">
    <property type="protein sequence ID" value="CAK9153215.1"/>
    <property type="molecule type" value="Genomic_DNA"/>
</dbReference>
<comment type="caution">
    <text evidence="1">The sequence shown here is derived from an EMBL/GenBank/DDBJ whole genome shotgun (WGS) entry which is preliminary data.</text>
</comment>
<dbReference type="SUPFAM" id="SSF74650">
    <property type="entry name" value="Galactose mutarotase-like"/>
    <property type="match status" value="1"/>
</dbReference>
<dbReference type="PANTHER" id="PTHR11607">
    <property type="entry name" value="ALPHA-MANNOSIDASE"/>
    <property type="match status" value="1"/>
</dbReference>
<proteinExistence type="predicted"/>
<accession>A0ABC8S7U9</accession>
<sequence length="184" mass="21523">IIRLHKGKEHVEAEFAIRDYRPDWDLKVNEPVAGNYYPACQFSELFGDYCVMILEVFAEALNETVCIRNKCTGLTIQGKYYYRIDPLGEGAKWRRSFGQEIYSPFLLAFVVQDEDNWMIIDYLLQDEDNWMSSHVPTFSGIDVSYSLPDNIAIITLQELDDRKVLLRLAHLYEVVISFFLYSRI</sequence>
<evidence type="ECO:0000313" key="1">
    <source>
        <dbReference type="EMBL" id="CAK9153215.1"/>
    </source>
</evidence>
<gene>
    <name evidence="1" type="ORF">ILEXP_LOCUS21459</name>
</gene>